<dbReference type="PANTHER" id="PTHR13878:SF91">
    <property type="entry name" value="FAD BINDING DOMAIN PROTEIN (AFU_ORTHOLOGUE AFUA_6G12070)-RELATED"/>
    <property type="match status" value="1"/>
</dbReference>
<dbReference type="Pfam" id="PF01565">
    <property type="entry name" value="FAD_binding_4"/>
    <property type="match status" value="1"/>
</dbReference>
<protein>
    <submittedName>
        <fullName evidence="5">Ent-kaurene oxidase</fullName>
    </submittedName>
</protein>
<dbReference type="PANTHER" id="PTHR13878">
    <property type="entry name" value="GULONOLACTONE OXIDASE"/>
    <property type="match status" value="1"/>
</dbReference>
<keyword evidence="2" id="KW-0560">Oxidoreductase</keyword>
<comment type="similarity">
    <text evidence="1">Belongs to the oxygen-dependent FAD-linked oxidoreductase family.</text>
</comment>
<evidence type="ECO:0000256" key="2">
    <source>
        <dbReference type="ARBA" id="ARBA00023002"/>
    </source>
</evidence>
<dbReference type="InterPro" id="IPR006094">
    <property type="entry name" value="Oxid_FAD_bind_N"/>
</dbReference>
<dbReference type="PROSITE" id="PS51387">
    <property type="entry name" value="FAD_PCMH"/>
    <property type="match status" value="1"/>
</dbReference>
<feature type="signal peptide" evidence="3">
    <location>
        <begin position="1"/>
        <end position="22"/>
    </location>
</feature>
<dbReference type="Proteomes" id="UP000011086">
    <property type="component" value="Unassembled WGS sequence"/>
</dbReference>
<evidence type="ECO:0000256" key="1">
    <source>
        <dbReference type="ARBA" id="ARBA00005466"/>
    </source>
</evidence>
<proteinExistence type="inferred from homology"/>
<evidence type="ECO:0000313" key="5">
    <source>
        <dbReference type="EMBL" id="ELQ43733.1"/>
    </source>
</evidence>
<dbReference type="AlphaFoldDB" id="A0AA97PR80"/>
<evidence type="ECO:0000256" key="3">
    <source>
        <dbReference type="SAM" id="SignalP"/>
    </source>
</evidence>
<dbReference type="GO" id="GO:0016491">
    <property type="term" value="F:oxidoreductase activity"/>
    <property type="evidence" value="ECO:0007669"/>
    <property type="project" value="UniProtKB-KW"/>
</dbReference>
<feature type="chain" id="PRO_5041698254" evidence="3">
    <location>
        <begin position="23"/>
        <end position="584"/>
    </location>
</feature>
<sequence length="584" mass="63071">MRSIISAFILSLNFCTQPLVRGAPSAADWQELQKAVEGRLFTAEPLARPCFSTFQGKSVEPNVEECSTTKQHYLNSTFKTAAYAGFVHSYNEACASNVTDQCLLSADTFSTNGKNTSGTAPLTGPCNLGMLSEKYIAVSRAEDVQAAFRFAHRTGMPLSVKATGHDYAARSSLKGSLALWTRQLNDIAFNPSFTPVGGSSSPIAAMTVGGGANLGEVYKFADRHNVTFIGGSSGTVAAAGGYSLLGGHGTLTPTYGMGADRMLEATIVTPDGELRIANAHMNSDLFWALRGAGSATFGVVLNATFKVEPVMPLTLALMSFNSTGANTGPFLSLLMKHTNIWAEEGWGGPMSMSTLALVNPAMSVDAAKQSMKEVADYVSAQGGTVVLESLPSFYAFYTKYVEAASSTGTGAATFATFRTLPKRLHQSEEGRAAMTKTFRDIKAAGHDTFIFQTTPNKFPYEPGSNAVHPSWRDSYWLVGTSISWSSNDAGLEERMRVAAAVQEVSKNLTDLAPEGSMYPNEADPWTRNWAKEFWGEENYARLVQVKRKYDPHGLIGCWKCVGFEDKLMETESAFRCLGAFQKKR</sequence>
<name>A0AA97PR80_PYRO3</name>
<reference evidence="5" key="1">
    <citation type="journal article" date="2012" name="PLoS Genet.">
        <title>Comparative analysis of the genomes of two field isolates of the rice blast fungus Magnaporthe oryzae.</title>
        <authorList>
            <person name="Xue M."/>
            <person name="Yang J."/>
            <person name="Li Z."/>
            <person name="Hu S."/>
            <person name="Yao N."/>
            <person name="Dean R.A."/>
            <person name="Zhao W."/>
            <person name="Shen M."/>
            <person name="Zhang H."/>
            <person name="Li C."/>
            <person name="Liu L."/>
            <person name="Cao L."/>
            <person name="Xu X."/>
            <person name="Xing Y."/>
            <person name="Hsiang T."/>
            <person name="Zhang Z."/>
            <person name="Xu J.R."/>
            <person name="Peng Y.L."/>
        </authorList>
    </citation>
    <scope>NUCLEOTIDE SEQUENCE</scope>
    <source>
        <strain evidence="5">Y34</strain>
    </source>
</reference>
<organism evidence="5">
    <name type="scientific">Pyricularia oryzae (strain Y34)</name>
    <name type="common">Rice blast fungus</name>
    <name type="synonym">Magnaporthe oryzae</name>
    <dbReference type="NCBI Taxonomy" id="1143189"/>
    <lineage>
        <taxon>Eukaryota</taxon>
        <taxon>Fungi</taxon>
        <taxon>Dikarya</taxon>
        <taxon>Ascomycota</taxon>
        <taxon>Pezizomycotina</taxon>
        <taxon>Sordariomycetes</taxon>
        <taxon>Sordariomycetidae</taxon>
        <taxon>Magnaporthales</taxon>
        <taxon>Pyriculariaceae</taxon>
        <taxon>Pyricularia</taxon>
    </lineage>
</organism>
<dbReference type="InterPro" id="IPR016169">
    <property type="entry name" value="FAD-bd_PCMH_sub2"/>
</dbReference>
<dbReference type="InterPro" id="IPR016166">
    <property type="entry name" value="FAD-bd_PCMH"/>
</dbReference>
<dbReference type="GO" id="GO:0071949">
    <property type="term" value="F:FAD binding"/>
    <property type="evidence" value="ECO:0007669"/>
    <property type="project" value="InterPro"/>
</dbReference>
<dbReference type="SUPFAM" id="SSF56176">
    <property type="entry name" value="FAD-binding/transporter-associated domain-like"/>
    <property type="match status" value="1"/>
</dbReference>
<gene>
    <name evidence="5" type="ORF">OOU_Y34scaffold00138g12</name>
</gene>
<dbReference type="InterPro" id="IPR050432">
    <property type="entry name" value="FAD-linked_Oxidoreductases_BP"/>
</dbReference>
<accession>A0AA97PR80</accession>
<keyword evidence="3" id="KW-0732">Signal</keyword>
<dbReference type="Pfam" id="PF08031">
    <property type="entry name" value="BBE"/>
    <property type="match status" value="1"/>
</dbReference>
<dbReference type="InterPro" id="IPR012951">
    <property type="entry name" value="BBE"/>
</dbReference>
<feature type="domain" description="FAD-binding PCMH-type" evidence="4">
    <location>
        <begin position="128"/>
        <end position="310"/>
    </location>
</feature>
<dbReference type="Gene3D" id="3.30.465.10">
    <property type="match status" value="2"/>
</dbReference>
<dbReference type="InterPro" id="IPR036318">
    <property type="entry name" value="FAD-bd_PCMH-like_sf"/>
</dbReference>
<dbReference type="EMBL" id="JH793220">
    <property type="protein sequence ID" value="ELQ43733.1"/>
    <property type="molecule type" value="Genomic_DNA"/>
</dbReference>
<evidence type="ECO:0000259" key="4">
    <source>
        <dbReference type="PROSITE" id="PS51387"/>
    </source>
</evidence>
<dbReference type="SMR" id="A0AA97PR80"/>